<dbReference type="Pfam" id="PF25601">
    <property type="entry name" value="AAA_lid_14"/>
    <property type="match status" value="1"/>
</dbReference>
<comment type="caution">
    <text evidence="8">The sequence shown here is derived from an EMBL/GenBank/DDBJ whole genome shotgun (WGS) entry which is preliminary data.</text>
</comment>
<evidence type="ECO:0000256" key="4">
    <source>
        <dbReference type="ARBA" id="ARBA00023125"/>
    </source>
</evidence>
<evidence type="ECO:0000259" key="7">
    <source>
        <dbReference type="PROSITE" id="PS50045"/>
    </source>
</evidence>
<evidence type="ECO:0000313" key="8">
    <source>
        <dbReference type="EMBL" id="GAA4123907.1"/>
    </source>
</evidence>
<keyword evidence="4" id="KW-0238">DNA-binding</keyword>
<organism evidence="8 9">
    <name type="scientific">Nocardioides fonticola</name>
    <dbReference type="NCBI Taxonomy" id="450363"/>
    <lineage>
        <taxon>Bacteria</taxon>
        <taxon>Bacillati</taxon>
        <taxon>Actinomycetota</taxon>
        <taxon>Actinomycetes</taxon>
        <taxon>Propionibacteriales</taxon>
        <taxon>Nocardioidaceae</taxon>
        <taxon>Nocardioides</taxon>
    </lineage>
</organism>
<dbReference type="Gene3D" id="3.30.450.40">
    <property type="match status" value="1"/>
</dbReference>
<accession>A0ABP7XSS6</accession>
<keyword evidence="2" id="KW-0067">ATP-binding</keyword>
<proteinExistence type="predicted"/>
<feature type="domain" description="Sigma-54 factor interaction" evidence="7">
    <location>
        <begin position="366"/>
        <end position="425"/>
    </location>
</feature>
<dbReference type="InterPro" id="IPR027417">
    <property type="entry name" value="P-loop_NTPase"/>
</dbReference>
<dbReference type="PANTHER" id="PTHR32071">
    <property type="entry name" value="TRANSCRIPTIONAL REGULATORY PROTEIN"/>
    <property type="match status" value="1"/>
</dbReference>
<dbReference type="Pfam" id="PF02954">
    <property type="entry name" value="HTH_8"/>
    <property type="match status" value="1"/>
</dbReference>
<protein>
    <recommendedName>
        <fullName evidence="7">Sigma-54 factor interaction domain-containing protein</fullName>
    </recommendedName>
</protein>
<dbReference type="Gene3D" id="1.10.10.60">
    <property type="entry name" value="Homeodomain-like"/>
    <property type="match status" value="1"/>
</dbReference>
<dbReference type="InterPro" id="IPR009057">
    <property type="entry name" value="Homeodomain-like_sf"/>
</dbReference>
<dbReference type="SUPFAM" id="SSF52540">
    <property type="entry name" value="P-loop containing nucleoside triphosphate hydrolases"/>
    <property type="match status" value="1"/>
</dbReference>
<evidence type="ECO:0000256" key="1">
    <source>
        <dbReference type="ARBA" id="ARBA00022741"/>
    </source>
</evidence>
<dbReference type="Pfam" id="PF01590">
    <property type="entry name" value="GAF"/>
    <property type="match status" value="1"/>
</dbReference>
<dbReference type="EMBL" id="BAAAZH010000024">
    <property type="protein sequence ID" value="GAA4123907.1"/>
    <property type="molecule type" value="Genomic_DNA"/>
</dbReference>
<dbReference type="InterPro" id="IPR002197">
    <property type="entry name" value="HTH_Fis"/>
</dbReference>
<keyword evidence="9" id="KW-1185">Reference proteome</keyword>
<evidence type="ECO:0000256" key="3">
    <source>
        <dbReference type="ARBA" id="ARBA00023015"/>
    </source>
</evidence>
<dbReference type="Gene3D" id="1.10.8.60">
    <property type="match status" value="1"/>
</dbReference>
<evidence type="ECO:0000256" key="6">
    <source>
        <dbReference type="SAM" id="MobiDB-lite"/>
    </source>
</evidence>
<dbReference type="Proteomes" id="UP001501495">
    <property type="component" value="Unassembled WGS sequence"/>
</dbReference>
<evidence type="ECO:0000256" key="2">
    <source>
        <dbReference type="ARBA" id="ARBA00022840"/>
    </source>
</evidence>
<gene>
    <name evidence="8" type="ORF">GCM10022215_31020</name>
</gene>
<reference evidence="9" key="1">
    <citation type="journal article" date="2019" name="Int. J. Syst. Evol. Microbiol.">
        <title>The Global Catalogue of Microorganisms (GCM) 10K type strain sequencing project: providing services to taxonomists for standard genome sequencing and annotation.</title>
        <authorList>
            <consortium name="The Broad Institute Genomics Platform"/>
            <consortium name="The Broad Institute Genome Sequencing Center for Infectious Disease"/>
            <person name="Wu L."/>
            <person name="Ma J."/>
        </authorList>
    </citation>
    <scope>NUCLEOTIDE SEQUENCE [LARGE SCALE GENOMIC DNA]</scope>
    <source>
        <strain evidence="9">JCM 16703</strain>
    </source>
</reference>
<evidence type="ECO:0000256" key="5">
    <source>
        <dbReference type="ARBA" id="ARBA00023163"/>
    </source>
</evidence>
<dbReference type="InterPro" id="IPR058031">
    <property type="entry name" value="AAA_lid_NorR"/>
</dbReference>
<dbReference type="InterPro" id="IPR002078">
    <property type="entry name" value="Sigma_54_int"/>
</dbReference>
<feature type="compositionally biased region" description="Low complexity" evidence="6">
    <location>
        <begin position="330"/>
        <end position="339"/>
    </location>
</feature>
<keyword evidence="1" id="KW-0547">Nucleotide-binding</keyword>
<evidence type="ECO:0000313" key="9">
    <source>
        <dbReference type="Proteomes" id="UP001501495"/>
    </source>
</evidence>
<keyword evidence="5" id="KW-0804">Transcription</keyword>
<name>A0ABP7XSS6_9ACTN</name>
<dbReference type="InterPro" id="IPR029016">
    <property type="entry name" value="GAF-like_dom_sf"/>
</dbReference>
<dbReference type="PROSITE" id="PS50045">
    <property type="entry name" value="SIGMA54_INTERACT_4"/>
    <property type="match status" value="1"/>
</dbReference>
<feature type="region of interest" description="Disordered" evidence="6">
    <location>
        <begin position="316"/>
        <end position="339"/>
    </location>
</feature>
<keyword evidence="3" id="KW-0805">Transcription regulation</keyword>
<dbReference type="SUPFAM" id="SSF46689">
    <property type="entry name" value="Homeodomain-like"/>
    <property type="match status" value="1"/>
</dbReference>
<sequence>MSHGVPHRLLASWQRSEAYGVPLEEITPVFAGTVEDDSLFFQAGQEALDGLQRTLVDEPVSLMLTDPDGLVLTRGSGDHGLLRALDRVHLAPGFSYAEREAGTNGLGLALADRLPTLVRAEEHYALSLAGYTCAAAPVLDPRTGRLLGAVNLTTWADTPPHLMLALVQAAAGSTASLVLARGAGHDSRPMPRGEVRRLGAHRLEPGAGAVEPARLSTSWRDAFDLAVLAQRCGRVVAAVGEPGAGRTTLLAQALRARRPHGRILAASAPAPQDAEGWLGLWSPELGKPHTVVVLRDADALPAWAAEQVRDLVQRARRTARPVDTGGADGTTGTDATDGAAGAPIAFTCERFEDLPAALRDVVDSVVPVPPLRERPEDAVAIAEQIALRVRGREVGLTPAARRALADHGWPGNTSELVAAITHAATRADVIDVVHLPPSVLAARRRLTRLETFERDEIVRVIARPGITMRAASDELGISRATLYRRVAQYDIRVPR</sequence>
<dbReference type="InterPro" id="IPR003018">
    <property type="entry name" value="GAF"/>
</dbReference>